<keyword evidence="4 8" id="KW-0812">Transmembrane</keyword>
<evidence type="ECO:0000256" key="6">
    <source>
        <dbReference type="ARBA" id="ARBA00022989"/>
    </source>
</evidence>
<dbReference type="NCBIfam" id="TIGR03426">
    <property type="entry name" value="shape_MreD"/>
    <property type="match status" value="1"/>
</dbReference>
<evidence type="ECO:0000313" key="10">
    <source>
        <dbReference type="Proteomes" id="UP000297834"/>
    </source>
</evidence>
<keyword evidence="5" id="KW-0133">Cell shape</keyword>
<evidence type="ECO:0000313" key="9">
    <source>
        <dbReference type="EMBL" id="TEU30408.1"/>
    </source>
</evidence>
<keyword evidence="10" id="KW-1185">Reference proteome</keyword>
<dbReference type="AlphaFoldDB" id="A0A4Y7XF18"/>
<dbReference type="PANTHER" id="PTHR37484:SF1">
    <property type="entry name" value="ROD SHAPE-DETERMINING PROTEIN MRED"/>
    <property type="match status" value="1"/>
</dbReference>
<comment type="similarity">
    <text evidence="2">Belongs to the MreD family.</text>
</comment>
<evidence type="ECO:0000256" key="1">
    <source>
        <dbReference type="ARBA" id="ARBA00004651"/>
    </source>
</evidence>
<feature type="transmembrane region" description="Helical" evidence="8">
    <location>
        <begin position="53"/>
        <end position="76"/>
    </location>
</feature>
<name>A0A4Y7XF18_9GAMM</name>
<reference evidence="9 10" key="1">
    <citation type="submission" date="2019-03" db="EMBL/GenBank/DDBJ databases">
        <title>Alkanindiges illinoisensis: a potential pathogenic isolated from ascites of a gastric cancer patient with abdominal metastasis.</title>
        <authorList>
            <person name="Hu X."/>
            <person name="Yang B."/>
            <person name="Yan X."/>
            <person name="Lin L."/>
            <person name="Zhao H."/>
            <person name="Zhou F."/>
            <person name="Su B."/>
            <person name="Chen J."/>
            <person name="Rui Y."/>
            <person name="Wang Q."/>
            <person name="Zheng L."/>
        </authorList>
    </citation>
    <scope>NUCLEOTIDE SEQUENCE [LARGE SCALE GENOMIC DNA]</scope>
    <source>
        <strain evidence="9 10">NFYY 23406</strain>
    </source>
</reference>
<sequence length="173" mass="19977">MPLLEFGRRLSGRTLGGGNQSPDPLIAIISSIVVASVLMVYPLPYDVASWRPLFFLLIMLFWVLCQPAWCGIWFAFSLGVATDFMMDAILGQYALSFVIIAFLARYFTHNQRILTFGNLWIIAAVAVFLHLLIQLFFQKMANIQFPIIKHWRPLWSSIALWPLIYLILRRWRA</sequence>
<evidence type="ECO:0000256" key="5">
    <source>
        <dbReference type="ARBA" id="ARBA00022960"/>
    </source>
</evidence>
<dbReference type="Pfam" id="PF04093">
    <property type="entry name" value="MreD"/>
    <property type="match status" value="1"/>
</dbReference>
<comment type="caution">
    <text evidence="9">The sequence shown here is derived from an EMBL/GenBank/DDBJ whole genome shotgun (WGS) entry which is preliminary data.</text>
</comment>
<dbReference type="RefSeq" id="WP_134243288.1">
    <property type="nucleotide sequence ID" value="NZ_SNTY01000008.1"/>
</dbReference>
<evidence type="ECO:0000256" key="3">
    <source>
        <dbReference type="ARBA" id="ARBA00022475"/>
    </source>
</evidence>
<feature type="transmembrane region" description="Helical" evidence="8">
    <location>
        <begin position="119"/>
        <end position="138"/>
    </location>
</feature>
<evidence type="ECO:0000256" key="2">
    <source>
        <dbReference type="ARBA" id="ARBA00007776"/>
    </source>
</evidence>
<accession>A0A4Y7XF18</accession>
<protein>
    <submittedName>
        <fullName evidence="9">Rod shape-determining protein MreD</fullName>
    </submittedName>
</protein>
<keyword evidence="6 8" id="KW-1133">Transmembrane helix</keyword>
<dbReference type="EMBL" id="SNTY01000008">
    <property type="protein sequence ID" value="TEU30408.1"/>
    <property type="molecule type" value="Genomic_DNA"/>
</dbReference>
<organism evidence="9 10">
    <name type="scientific">Alkanindiges illinoisensis</name>
    <dbReference type="NCBI Taxonomy" id="197183"/>
    <lineage>
        <taxon>Bacteria</taxon>
        <taxon>Pseudomonadati</taxon>
        <taxon>Pseudomonadota</taxon>
        <taxon>Gammaproteobacteria</taxon>
        <taxon>Moraxellales</taxon>
        <taxon>Moraxellaceae</taxon>
        <taxon>Alkanindiges</taxon>
    </lineage>
</organism>
<feature type="transmembrane region" description="Helical" evidence="8">
    <location>
        <begin position="150"/>
        <end position="168"/>
    </location>
</feature>
<keyword evidence="3" id="KW-1003">Cell membrane</keyword>
<dbReference type="STRING" id="1120977.GCA_000619845_01462"/>
<evidence type="ECO:0000256" key="8">
    <source>
        <dbReference type="SAM" id="Phobius"/>
    </source>
</evidence>
<feature type="transmembrane region" description="Helical" evidence="8">
    <location>
        <begin position="88"/>
        <end position="107"/>
    </location>
</feature>
<dbReference type="GO" id="GO:0005886">
    <property type="term" value="C:plasma membrane"/>
    <property type="evidence" value="ECO:0007669"/>
    <property type="project" value="UniProtKB-SubCell"/>
</dbReference>
<comment type="subcellular location">
    <subcellularLocation>
        <location evidence="1">Cell membrane</location>
        <topology evidence="1">Multi-pass membrane protein</topology>
    </subcellularLocation>
</comment>
<dbReference type="OrthoDB" id="6711173at2"/>
<dbReference type="InterPro" id="IPR026034">
    <property type="entry name" value="MreD_proteobac"/>
</dbReference>
<keyword evidence="7 8" id="KW-0472">Membrane</keyword>
<dbReference type="InterPro" id="IPR007227">
    <property type="entry name" value="Cell_shape_determining_MreD"/>
</dbReference>
<feature type="transmembrane region" description="Helical" evidence="8">
    <location>
        <begin position="24"/>
        <end position="41"/>
    </location>
</feature>
<evidence type="ECO:0000256" key="4">
    <source>
        <dbReference type="ARBA" id="ARBA00022692"/>
    </source>
</evidence>
<proteinExistence type="inferred from homology"/>
<gene>
    <name evidence="9" type="primary">mreD</name>
    <name evidence="9" type="ORF">E2B99_01765</name>
</gene>
<dbReference type="PANTHER" id="PTHR37484">
    <property type="entry name" value="ROD SHAPE-DETERMINING PROTEIN MRED"/>
    <property type="match status" value="1"/>
</dbReference>
<evidence type="ECO:0000256" key="7">
    <source>
        <dbReference type="ARBA" id="ARBA00023136"/>
    </source>
</evidence>
<dbReference type="Proteomes" id="UP000297834">
    <property type="component" value="Unassembled WGS sequence"/>
</dbReference>
<dbReference type="GO" id="GO:0008360">
    <property type="term" value="P:regulation of cell shape"/>
    <property type="evidence" value="ECO:0007669"/>
    <property type="project" value="UniProtKB-KW"/>
</dbReference>